<feature type="modified residue" description="Phosphohistidine" evidence="2">
    <location>
        <position position="4"/>
    </location>
</feature>
<evidence type="ECO:0000313" key="4">
    <source>
        <dbReference type="EMBL" id="EGH49614.1"/>
    </source>
</evidence>
<feature type="non-terminal residue" evidence="4">
    <location>
        <position position="1"/>
    </location>
</feature>
<keyword evidence="4" id="KW-0067">ATP-binding</keyword>
<dbReference type="CDD" id="cd00088">
    <property type="entry name" value="HPT"/>
    <property type="match status" value="1"/>
</dbReference>
<dbReference type="GO" id="GO:0005524">
    <property type="term" value="F:ATP binding"/>
    <property type="evidence" value="ECO:0007669"/>
    <property type="project" value="UniProtKB-KW"/>
</dbReference>
<keyword evidence="5" id="KW-1185">Reference proteome</keyword>
<dbReference type="Proteomes" id="UP000004986">
    <property type="component" value="Unassembled WGS sequence"/>
</dbReference>
<feature type="non-terminal residue" evidence="4">
    <location>
        <position position="41"/>
    </location>
</feature>
<accession>F3GRB1</accession>
<organism evidence="4 5">
    <name type="scientific">Pseudomonas syringae pv. pisi str. 1704B</name>
    <dbReference type="NCBI Taxonomy" id="629263"/>
    <lineage>
        <taxon>Bacteria</taxon>
        <taxon>Pseudomonadati</taxon>
        <taxon>Pseudomonadota</taxon>
        <taxon>Gammaproteobacteria</taxon>
        <taxon>Pseudomonadales</taxon>
        <taxon>Pseudomonadaceae</taxon>
        <taxon>Pseudomonas</taxon>
        <taxon>Pseudomonas syringae</taxon>
    </lineage>
</organism>
<dbReference type="GO" id="GO:0000160">
    <property type="term" value="P:phosphorelay signal transduction system"/>
    <property type="evidence" value="ECO:0007669"/>
    <property type="project" value="UniProtKB-KW"/>
</dbReference>
<evidence type="ECO:0000313" key="5">
    <source>
        <dbReference type="Proteomes" id="UP000004986"/>
    </source>
</evidence>
<keyword evidence="1" id="KW-0902">Two-component regulatory system</keyword>
<comment type="caution">
    <text evidence="4">The sequence shown here is derived from an EMBL/GenBank/DDBJ whole genome shotgun (WGS) entry which is preliminary data.</text>
</comment>
<gene>
    <name evidence="4" type="ORF">PSYPI_47408</name>
</gene>
<evidence type="ECO:0000259" key="3">
    <source>
        <dbReference type="PROSITE" id="PS50894"/>
    </source>
</evidence>
<dbReference type="InterPro" id="IPR036641">
    <property type="entry name" value="HPT_dom_sf"/>
</dbReference>
<evidence type="ECO:0000256" key="1">
    <source>
        <dbReference type="ARBA" id="ARBA00023012"/>
    </source>
</evidence>
<dbReference type="Pfam" id="PF01627">
    <property type="entry name" value="Hpt"/>
    <property type="match status" value="1"/>
</dbReference>
<sequence length="41" mass="4275">RDLHTLKGGARMVEIAPIGDLAHELETLYEGLSAGSPAPST</sequence>
<dbReference type="HOGENOM" id="CLU_3281752_0_0_6"/>
<reference evidence="4 5" key="1">
    <citation type="journal article" date="2011" name="PLoS Pathog.">
        <title>Dynamic evolution of pathogenicity revealed by sequencing and comparative genomics of 19 Pseudomonas syringae isolates.</title>
        <authorList>
            <person name="Baltrus D.A."/>
            <person name="Nishimura M.T."/>
            <person name="Romanchuk A."/>
            <person name="Chang J.H."/>
            <person name="Mukhtar M.S."/>
            <person name="Cherkis K."/>
            <person name="Roach J."/>
            <person name="Grant S.R."/>
            <person name="Jones C.D."/>
            <person name="Dangl J.L."/>
        </authorList>
    </citation>
    <scope>NUCLEOTIDE SEQUENCE [LARGE SCALE GENOMIC DNA]</scope>
    <source>
        <strain evidence="4 5">1704B</strain>
    </source>
</reference>
<evidence type="ECO:0000256" key="2">
    <source>
        <dbReference type="PROSITE-ProRule" id="PRU00110"/>
    </source>
</evidence>
<keyword evidence="2" id="KW-0597">Phosphoprotein</keyword>
<proteinExistence type="predicted"/>
<dbReference type="InterPro" id="IPR008207">
    <property type="entry name" value="Sig_transdc_His_kin_Hpt_dom"/>
</dbReference>
<dbReference type="EMBL" id="AEAI01004488">
    <property type="protein sequence ID" value="EGH49614.1"/>
    <property type="molecule type" value="Genomic_DNA"/>
</dbReference>
<protein>
    <submittedName>
        <fullName evidence="4">Response regulator receiver:CheW-like protein:ATP-binding region, ATPase-like:Hpt</fullName>
    </submittedName>
</protein>
<name>F3GRB1_PSESJ</name>
<dbReference type="Gene3D" id="1.20.120.160">
    <property type="entry name" value="HPT domain"/>
    <property type="match status" value="1"/>
</dbReference>
<dbReference type="AlphaFoldDB" id="F3GRB1"/>
<dbReference type="PROSITE" id="PS50894">
    <property type="entry name" value="HPT"/>
    <property type="match status" value="1"/>
</dbReference>
<feature type="domain" description="HPt" evidence="3">
    <location>
        <begin position="1"/>
        <end position="41"/>
    </location>
</feature>
<keyword evidence="4" id="KW-0547">Nucleotide-binding</keyword>
<dbReference type="SUPFAM" id="SSF47226">
    <property type="entry name" value="Histidine-containing phosphotransfer domain, HPT domain"/>
    <property type="match status" value="1"/>
</dbReference>
<dbReference type="GO" id="GO:0004672">
    <property type="term" value="F:protein kinase activity"/>
    <property type="evidence" value="ECO:0007669"/>
    <property type="project" value="UniProtKB-ARBA"/>
</dbReference>